<sequence length="180" mass="21631">MKYLTDILKLSTLRTQDHRQLFQLMKQIYPPVYKHLWPDEGERYLNLLYNPENFKKELANPNSKYYLIWYGSEAIGILRVLLNEALHECNDIKSVKLQRIYLSPSVQGKGIGKQLIQWVEKEFCSQQETILWLEAMDTQQAALNFYQKMEFEIVNHFKFNSEFMKDEYRGMYTMVKKIKK</sequence>
<protein>
    <submittedName>
        <fullName evidence="2">Acetyltransferase (GNAT) family protein</fullName>
    </submittedName>
</protein>
<evidence type="ECO:0000259" key="1">
    <source>
        <dbReference type="PROSITE" id="PS51186"/>
    </source>
</evidence>
<dbReference type="PROSITE" id="PS51186">
    <property type="entry name" value="GNAT"/>
    <property type="match status" value="1"/>
</dbReference>
<organism evidence="2 3">
    <name type="scientific">Zhouia amylolytica</name>
    <dbReference type="NCBI Taxonomy" id="376730"/>
    <lineage>
        <taxon>Bacteria</taxon>
        <taxon>Pseudomonadati</taxon>
        <taxon>Bacteroidota</taxon>
        <taxon>Flavobacteriia</taxon>
        <taxon>Flavobacteriales</taxon>
        <taxon>Flavobacteriaceae</taxon>
        <taxon>Zhouia</taxon>
    </lineage>
</organism>
<dbReference type="Pfam" id="PF00583">
    <property type="entry name" value="Acetyltransf_1"/>
    <property type="match status" value="1"/>
</dbReference>
<dbReference type="InterPro" id="IPR000182">
    <property type="entry name" value="GNAT_dom"/>
</dbReference>
<proteinExistence type="predicted"/>
<dbReference type="Proteomes" id="UP000183209">
    <property type="component" value="Unassembled WGS sequence"/>
</dbReference>
<dbReference type="InterPro" id="IPR016181">
    <property type="entry name" value="Acyl_CoA_acyltransferase"/>
</dbReference>
<dbReference type="EMBL" id="FPAG01000006">
    <property type="protein sequence ID" value="SFS95604.1"/>
    <property type="molecule type" value="Genomic_DNA"/>
</dbReference>
<gene>
    <name evidence="2" type="ORF">SAMN04487906_2326</name>
</gene>
<feature type="domain" description="N-acetyltransferase" evidence="1">
    <location>
        <begin position="8"/>
        <end position="179"/>
    </location>
</feature>
<evidence type="ECO:0000313" key="2">
    <source>
        <dbReference type="EMBL" id="SFS95604.1"/>
    </source>
</evidence>
<dbReference type="SUPFAM" id="SSF55729">
    <property type="entry name" value="Acyl-CoA N-acyltransferases (Nat)"/>
    <property type="match status" value="1"/>
</dbReference>
<evidence type="ECO:0000313" key="3">
    <source>
        <dbReference type="Proteomes" id="UP000183209"/>
    </source>
</evidence>
<dbReference type="OrthoDB" id="9800604at2"/>
<dbReference type="AlphaFoldDB" id="A0A1I6U2J9"/>
<dbReference type="Gene3D" id="3.40.630.30">
    <property type="match status" value="1"/>
</dbReference>
<keyword evidence="2" id="KW-0808">Transferase</keyword>
<dbReference type="CDD" id="cd04301">
    <property type="entry name" value="NAT_SF"/>
    <property type="match status" value="1"/>
</dbReference>
<dbReference type="GO" id="GO:0016747">
    <property type="term" value="F:acyltransferase activity, transferring groups other than amino-acyl groups"/>
    <property type="evidence" value="ECO:0007669"/>
    <property type="project" value="InterPro"/>
</dbReference>
<name>A0A1I6U2J9_9FLAO</name>
<dbReference type="RefSeq" id="WP_083425933.1">
    <property type="nucleotide sequence ID" value="NZ_FPAG01000006.1"/>
</dbReference>
<reference evidence="2 3" key="1">
    <citation type="submission" date="2016-10" db="EMBL/GenBank/DDBJ databases">
        <authorList>
            <person name="de Groot N.N."/>
        </authorList>
    </citation>
    <scope>NUCLEOTIDE SEQUENCE [LARGE SCALE GENOMIC DNA]</scope>
    <source>
        <strain evidence="2 3">CGMCC 1.6114</strain>
    </source>
</reference>
<accession>A0A1I6U2J9</accession>